<evidence type="ECO:0000256" key="1">
    <source>
        <dbReference type="SAM" id="MobiDB-lite"/>
    </source>
</evidence>
<evidence type="ECO:0000313" key="3">
    <source>
        <dbReference type="Proteomes" id="UP000290572"/>
    </source>
</evidence>
<name>A0A498LIB3_LABRO</name>
<comment type="caution">
    <text evidence="2">The sequence shown here is derived from an EMBL/GenBank/DDBJ whole genome shotgun (WGS) entry which is preliminary data.</text>
</comment>
<keyword evidence="3" id="KW-1185">Reference proteome</keyword>
<feature type="region of interest" description="Disordered" evidence="1">
    <location>
        <begin position="20"/>
        <end position="52"/>
    </location>
</feature>
<organism evidence="2 3">
    <name type="scientific">Labeo rohita</name>
    <name type="common">Indian major carp</name>
    <name type="synonym">Cyprinus rohita</name>
    <dbReference type="NCBI Taxonomy" id="84645"/>
    <lineage>
        <taxon>Eukaryota</taxon>
        <taxon>Metazoa</taxon>
        <taxon>Chordata</taxon>
        <taxon>Craniata</taxon>
        <taxon>Vertebrata</taxon>
        <taxon>Euteleostomi</taxon>
        <taxon>Actinopterygii</taxon>
        <taxon>Neopterygii</taxon>
        <taxon>Teleostei</taxon>
        <taxon>Ostariophysi</taxon>
        <taxon>Cypriniformes</taxon>
        <taxon>Cyprinidae</taxon>
        <taxon>Labeoninae</taxon>
        <taxon>Labeonini</taxon>
        <taxon>Labeo</taxon>
    </lineage>
</organism>
<sequence length="94" mass="10077">MACPSCPQSMCPLCVGRPRNRKNSHHAAPAGDPDSPSSLNHASAVQRPEGLSFLPTEHVSSLRWTATKPEEQPSRGSSRYLLGLCGAMDCALDF</sequence>
<dbReference type="EMBL" id="QBIY01013331">
    <property type="protein sequence ID" value="RXN08068.1"/>
    <property type="molecule type" value="Genomic_DNA"/>
</dbReference>
<accession>A0A498LIB3</accession>
<dbReference type="AlphaFoldDB" id="A0A498LIB3"/>
<evidence type="ECO:0000313" key="2">
    <source>
        <dbReference type="EMBL" id="RXN08068.1"/>
    </source>
</evidence>
<proteinExistence type="predicted"/>
<reference evidence="2 3" key="1">
    <citation type="submission" date="2018-03" db="EMBL/GenBank/DDBJ databases">
        <title>Draft genome sequence of Rohu Carp (Labeo rohita).</title>
        <authorList>
            <person name="Das P."/>
            <person name="Kushwaha B."/>
            <person name="Joshi C.G."/>
            <person name="Kumar D."/>
            <person name="Nagpure N.S."/>
            <person name="Sahoo L."/>
            <person name="Das S.P."/>
            <person name="Bit A."/>
            <person name="Patnaik S."/>
            <person name="Meher P.K."/>
            <person name="Jayasankar P."/>
            <person name="Koringa P.G."/>
            <person name="Patel N.V."/>
            <person name="Hinsu A.T."/>
            <person name="Kumar R."/>
            <person name="Pandey M."/>
            <person name="Agarwal S."/>
            <person name="Srivastava S."/>
            <person name="Singh M."/>
            <person name="Iquebal M.A."/>
            <person name="Jaiswal S."/>
            <person name="Angadi U.B."/>
            <person name="Kumar N."/>
            <person name="Raza M."/>
            <person name="Shah T.M."/>
            <person name="Rai A."/>
            <person name="Jena J.K."/>
        </authorList>
    </citation>
    <scope>NUCLEOTIDE SEQUENCE [LARGE SCALE GENOMIC DNA]</scope>
    <source>
        <strain evidence="2">DASCIFA01</strain>
        <tissue evidence="2">Testis</tissue>
    </source>
</reference>
<gene>
    <name evidence="2" type="ORF">ROHU_035130</name>
</gene>
<protein>
    <submittedName>
        <fullName evidence="2">Uncharacterized protein</fullName>
    </submittedName>
</protein>
<dbReference type="Proteomes" id="UP000290572">
    <property type="component" value="Unassembled WGS sequence"/>
</dbReference>